<dbReference type="EMBL" id="KQ971372">
    <property type="protein sequence ID" value="KYB25359.1"/>
    <property type="molecule type" value="Genomic_DNA"/>
</dbReference>
<dbReference type="Proteomes" id="UP000007266">
    <property type="component" value="Linkage group 9"/>
</dbReference>
<comment type="subunit">
    <text evidence="8">Microtubule inner protein component of sperm flagellar doublet microtubules.</text>
</comment>
<dbReference type="AlphaFoldDB" id="A0A139WBP4"/>
<evidence type="ECO:0000256" key="5">
    <source>
        <dbReference type="ARBA" id="ARBA00023212"/>
    </source>
</evidence>
<evidence type="ECO:0000256" key="4">
    <source>
        <dbReference type="ARBA" id="ARBA00023069"/>
    </source>
</evidence>
<keyword evidence="4" id="KW-0969">Cilium</keyword>
<evidence type="ECO:0000313" key="10">
    <source>
        <dbReference type="Proteomes" id="UP000007266"/>
    </source>
</evidence>
<proteinExistence type="predicted"/>
<keyword evidence="3" id="KW-0282">Flagellum</keyword>
<accession>A0A139WBP4</accession>
<reference evidence="9 10" key="2">
    <citation type="journal article" date="2010" name="Nucleic Acids Res.">
        <title>BeetleBase in 2010: revisions to provide comprehensive genomic information for Tribolium castaneum.</title>
        <authorList>
            <person name="Kim H.S."/>
            <person name="Murphy T."/>
            <person name="Xia J."/>
            <person name="Caragea D."/>
            <person name="Park Y."/>
            <person name="Beeman R.W."/>
            <person name="Lorenzen M.D."/>
            <person name="Butcher S."/>
            <person name="Manak J.R."/>
            <person name="Brown S.J."/>
        </authorList>
    </citation>
    <scope>GENOME REANNOTATION</scope>
    <source>
        <strain evidence="9 10">Georgia GA2</strain>
    </source>
</reference>
<dbReference type="GO" id="GO:0030317">
    <property type="term" value="P:flagellated sperm motility"/>
    <property type="evidence" value="ECO:0007669"/>
    <property type="project" value="InterPro"/>
</dbReference>
<gene>
    <name evidence="9" type="primary">AUGUSTUS-3.0.2_31248</name>
    <name evidence="9" type="ORF">TcasGA2_TC031248</name>
</gene>
<keyword evidence="10" id="KW-1185">Reference proteome</keyword>
<name>A0A139WBP4_TRICA</name>
<dbReference type="PANTHER" id="PTHR31180:SF2">
    <property type="entry name" value="CILIA- AND FLAGELLA-ASSOCIATED PROTEIN 107"/>
    <property type="match status" value="1"/>
</dbReference>
<evidence type="ECO:0000256" key="7">
    <source>
        <dbReference type="ARBA" id="ARBA00035003"/>
    </source>
</evidence>
<evidence type="ECO:0000256" key="6">
    <source>
        <dbReference type="ARBA" id="ARBA00023273"/>
    </source>
</evidence>
<keyword evidence="6" id="KW-0966">Cell projection</keyword>
<dbReference type="InterPro" id="IPR054709">
    <property type="entry name" value="CFAP107"/>
</dbReference>
<sequence length="431" mass="50745">MNRKILYSKTTDSYSEKVLIGEWFNRRHNVKPPLPQNHDFLTVYRESFTPKPYSKWDTALMWDHLMKNEDSNFISQNECYESTNFFDNYCSTNDLAYNYFPKCVKKPIARTWRMKKGWHEPIDEFLPSFGNLTSFGLVKQKKSQWECEKNFGLFTSYEADFRAPRPEDYKFDKFLFPKVNCVRLKMRGKNSVSQSRLVFITPSTYSNKVLIGPWVYDRLNAQYSPPEHKDHVTTYRDHFQPKQNSGSDLTAVWDQKLKSEDSNFIPQTGRSDFPNYFDNFSSIYDLSFNHFPKCLDGRLARKRQRNGHCIPLEEYLPTFGNMTQFGLVESKQEQWKCETQDPRRNKVTHYSDHYAAPELSAYKFKRFAIPLANSSIMDATNLTTMALNLRNRPTFKVVPPQDLVPVPRPPHLNPITWECIPEKPKVSKKCI</sequence>
<comment type="subcellular location">
    <subcellularLocation>
        <location evidence="1">Cytoplasm</location>
        <location evidence="1">Cytoskeleton</location>
        <location evidence="1">Flagellum axoneme</location>
    </subcellularLocation>
</comment>
<evidence type="ECO:0000256" key="1">
    <source>
        <dbReference type="ARBA" id="ARBA00004611"/>
    </source>
</evidence>
<keyword evidence="2" id="KW-0963">Cytoplasm</keyword>
<dbReference type="GO" id="GO:0005879">
    <property type="term" value="C:axonemal microtubule"/>
    <property type="evidence" value="ECO:0000318"/>
    <property type="project" value="GO_Central"/>
</dbReference>
<evidence type="ECO:0000256" key="8">
    <source>
        <dbReference type="ARBA" id="ARBA00046435"/>
    </source>
</evidence>
<reference evidence="9 10" key="1">
    <citation type="journal article" date="2008" name="Nature">
        <title>The genome of the model beetle and pest Tribolium castaneum.</title>
        <authorList>
            <consortium name="Tribolium Genome Sequencing Consortium"/>
            <person name="Richards S."/>
            <person name="Gibbs R.A."/>
            <person name="Weinstock G.M."/>
            <person name="Brown S.J."/>
            <person name="Denell R."/>
            <person name="Beeman R.W."/>
            <person name="Gibbs R."/>
            <person name="Beeman R.W."/>
            <person name="Brown S.J."/>
            <person name="Bucher G."/>
            <person name="Friedrich M."/>
            <person name="Grimmelikhuijzen C.J."/>
            <person name="Klingler M."/>
            <person name="Lorenzen M."/>
            <person name="Richards S."/>
            <person name="Roth S."/>
            <person name="Schroder R."/>
            <person name="Tautz D."/>
            <person name="Zdobnov E.M."/>
            <person name="Muzny D."/>
            <person name="Gibbs R.A."/>
            <person name="Weinstock G.M."/>
            <person name="Attaway T."/>
            <person name="Bell S."/>
            <person name="Buhay C.J."/>
            <person name="Chandrabose M.N."/>
            <person name="Chavez D."/>
            <person name="Clerk-Blankenburg K.P."/>
            <person name="Cree A."/>
            <person name="Dao M."/>
            <person name="Davis C."/>
            <person name="Chacko J."/>
            <person name="Dinh H."/>
            <person name="Dugan-Rocha S."/>
            <person name="Fowler G."/>
            <person name="Garner T.T."/>
            <person name="Garnes J."/>
            <person name="Gnirke A."/>
            <person name="Hawes A."/>
            <person name="Hernandez J."/>
            <person name="Hines S."/>
            <person name="Holder M."/>
            <person name="Hume J."/>
            <person name="Jhangiani S.N."/>
            <person name="Joshi V."/>
            <person name="Khan Z.M."/>
            <person name="Jackson L."/>
            <person name="Kovar C."/>
            <person name="Kowis A."/>
            <person name="Lee S."/>
            <person name="Lewis L.R."/>
            <person name="Margolis J."/>
            <person name="Morgan M."/>
            <person name="Nazareth L.V."/>
            <person name="Nguyen N."/>
            <person name="Okwuonu G."/>
            <person name="Parker D."/>
            <person name="Richards S."/>
            <person name="Ruiz S.J."/>
            <person name="Santibanez J."/>
            <person name="Savard J."/>
            <person name="Scherer S.E."/>
            <person name="Schneider B."/>
            <person name="Sodergren E."/>
            <person name="Tautz D."/>
            <person name="Vattahil S."/>
            <person name="Villasana D."/>
            <person name="White C.S."/>
            <person name="Wright R."/>
            <person name="Park Y."/>
            <person name="Beeman R.W."/>
            <person name="Lord J."/>
            <person name="Oppert B."/>
            <person name="Lorenzen M."/>
            <person name="Brown S."/>
            <person name="Wang L."/>
            <person name="Savard J."/>
            <person name="Tautz D."/>
            <person name="Richards S."/>
            <person name="Weinstock G."/>
            <person name="Gibbs R.A."/>
            <person name="Liu Y."/>
            <person name="Worley K."/>
            <person name="Weinstock G."/>
            <person name="Elsik C.G."/>
            <person name="Reese J.T."/>
            <person name="Elhaik E."/>
            <person name="Landan G."/>
            <person name="Graur D."/>
            <person name="Arensburger P."/>
            <person name="Atkinson P."/>
            <person name="Beeman R.W."/>
            <person name="Beidler J."/>
            <person name="Brown S.J."/>
            <person name="Demuth J.P."/>
            <person name="Drury D.W."/>
            <person name="Du Y.Z."/>
            <person name="Fujiwara H."/>
            <person name="Lorenzen M."/>
            <person name="Maselli V."/>
            <person name="Osanai M."/>
            <person name="Park Y."/>
            <person name="Robertson H.M."/>
            <person name="Tu Z."/>
            <person name="Wang J.J."/>
            <person name="Wang S."/>
            <person name="Richards S."/>
            <person name="Song H."/>
            <person name="Zhang L."/>
            <person name="Sodergren E."/>
            <person name="Werner D."/>
            <person name="Stanke M."/>
            <person name="Morgenstern B."/>
            <person name="Solovyev V."/>
            <person name="Kosarev P."/>
            <person name="Brown G."/>
            <person name="Chen H.C."/>
            <person name="Ermolaeva O."/>
            <person name="Hlavina W."/>
            <person name="Kapustin Y."/>
            <person name="Kiryutin B."/>
            <person name="Kitts P."/>
            <person name="Maglott D."/>
            <person name="Pruitt K."/>
            <person name="Sapojnikov V."/>
            <person name="Souvorov A."/>
            <person name="Mackey A.J."/>
            <person name="Waterhouse R.M."/>
            <person name="Wyder S."/>
            <person name="Zdobnov E.M."/>
            <person name="Zdobnov E.M."/>
            <person name="Wyder S."/>
            <person name="Kriventseva E.V."/>
            <person name="Kadowaki T."/>
            <person name="Bork P."/>
            <person name="Aranda M."/>
            <person name="Bao R."/>
            <person name="Beermann A."/>
            <person name="Berns N."/>
            <person name="Bolognesi R."/>
            <person name="Bonneton F."/>
            <person name="Bopp D."/>
            <person name="Brown S.J."/>
            <person name="Bucher G."/>
            <person name="Butts T."/>
            <person name="Chaumot A."/>
            <person name="Denell R.E."/>
            <person name="Ferrier D.E."/>
            <person name="Friedrich M."/>
            <person name="Gordon C.M."/>
            <person name="Jindra M."/>
            <person name="Klingler M."/>
            <person name="Lan Q."/>
            <person name="Lattorff H.M."/>
            <person name="Laudet V."/>
            <person name="von Levetsow C."/>
            <person name="Liu Z."/>
            <person name="Lutz R."/>
            <person name="Lynch J.A."/>
            <person name="da Fonseca R.N."/>
            <person name="Posnien N."/>
            <person name="Reuter R."/>
            <person name="Roth S."/>
            <person name="Savard J."/>
            <person name="Schinko J.B."/>
            <person name="Schmitt C."/>
            <person name="Schoppmeier M."/>
            <person name="Schroder R."/>
            <person name="Shippy T.D."/>
            <person name="Simonnet F."/>
            <person name="Marques-Souza H."/>
            <person name="Tautz D."/>
            <person name="Tomoyasu Y."/>
            <person name="Trauner J."/>
            <person name="Van der Zee M."/>
            <person name="Vervoort M."/>
            <person name="Wittkopp N."/>
            <person name="Wimmer E.A."/>
            <person name="Yang X."/>
            <person name="Jones A.K."/>
            <person name="Sattelle D.B."/>
            <person name="Ebert P.R."/>
            <person name="Nelson D."/>
            <person name="Scott J.G."/>
            <person name="Beeman R.W."/>
            <person name="Muthukrishnan S."/>
            <person name="Kramer K.J."/>
            <person name="Arakane Y."/>
            <person name="Beeman R.W."/>
            <person name="Zhu Q."/>
            <person name="Hogenkamp D."/>
            <person name="Dixit R."/>
            <person name="Oppert B."/>
            <person name="Jiang H."/>
            <person name="Zou Z."/>
            <person name="Marshall J."/>
            <person name="Elpidina E."/>
            <person name="Vinokurov K."/>
            <person name="Oppert C."/>
            <person name="Zou Z."/>
            <person name="Evans J."/>
            <person name="Lu Z."/>
            <person name="Zhao P."/>
            <person name="Sumathipala N."/>
            <person name="Altincicek B."/>
            <person name="Vilcinskas A."/>
            <person name="Williams M."/>
            <person name="Hultmark D."/>
            <person name="Hetru C."/>
            <person name="Jiang H."/>
            <person name="Grimmelikhuijzen C.J."/>
            <person name="Hauser F."/>
            <person name="Cazzamali G."/>
            <person name="Williamson M."/>
            <person name="Park Y."/>
            <person name="Li B."/>
            <person name="Tanaka Y."/>
            <person name="Predel R."/>
            <person name="Neupert S."/>
            <person name="Schachtner J."/>
            <person name="Verleyen P."/>
            <person name="Raible F."/>
            <person name="Bork P."/>
            <person name="Friedrich M."/>
            <person name="Walden K.K."/>
            <person name="Robertson H.M."/>
            <person name="Angeli S."/>
            <person name="Foret S."/>
            <person name="Bucher G."/>
            <person name="Schuetz S."/>
            <person name="Maleszka R."/>
            <person name="Wimmer E.A."/>
            <person name="Beeman R.W."/>
            <person name="Lorenzen M."/>
            <person name="Tomoyasu Y."/>
            <person name="Miller S.C."/>
            <person name="Grossmann D."/>
            <person name="Bucher G."/>
        </authorList>
    </citation>
    <scope>NUCLEOTIDE SEQUENCE [LARGE SCALE GENOMIC DNA]</scope>
    <source>
        <strain evidence="9 10">Georgia GA2</strain>
    </source>
</reference>
<protein>
    <submittedName>
        <fullName evidence="9">Uncharacterized protein</fullName>
    </submittedName>
</protein>
<dbReference type="Pfam" id="PF22595">
    <property type="entry name" value="CFAP107"/>
    <property type="match status" value="2"/>
</dbReference>
<comment type="function">
    <text evidence="7">Microtubule inner protein (MIP) part of the dynein-decorated doublet microtubules (DMTs) in cilia axoneme, which is required for motile cilia beating.</text>
</comment>
<dbReference type="InParanoid" id="A0A139WBP4"/>
<dbReference type="PANTHER" id="PTHR31180">
    <property type="entry name" value="CILIA- AND FLAGELLA-ASSOCIATED PROTEIN 107-RELATED"/>
    <property type="match status" value="1"/>
</dbReference>
<organism evidence="9 10">
    <name type="scientific">Tribolium castaneum</name>
    <name type="common">Red flour beetle</name>
    <dbReference type="NCBI Taxonomy" id="7070"/>
    <lineage>
        <taxon>Eukaryota</taxon>
        <taxon>Metazoa</taxon>
        <taxon>Ecdysozoa</taxon>
        <taxon>Arthropoda</taxon>
        <taxon>Hexapoda</taxon>
        <taxon>Insecta</taxon>
        <taxon>Pterygota</taxon>
        <taxon>Neoptera</taxon>
        <taxon>Endopterygota</taxon>
        <taxon>Coleoptera</taxon>
        <taxon>Polyphaga</taxon>
        <taxon>Cucujiformia</taxon>
        <taxon>Tenebrionidae</taxon>
        <taxon>Tenebrionidae incertae sedis</taxon>
        <taxon>Tribolium</taxon>
    </lineage>
</organism>
<dbReference type="InterPro" id="IPR037662">
    <property type="entry name" value="CFAP68/107"/>
</dbReference>
<evidence type="ECO:0000256" key="3">
    <source>
        <dbReference type="ARBA" id="ARBA00022846"/>
    </source>
</evidence>
<keyword evidence="5" id="KW-0206">Cytoskeleton</keyword>
<dbReference type="STRING" id="7070.A0A139WBP4"/>
<evidence type="ECO:0000256" key="2">
    <source>
        <dbReference type="ARBA" id="ARBA00022490"/>
    </source>
</evidence>
<evidence type="ECO:0000313" key="9">
    <source>
        <dbReference type="EMBL" id="KYB25359.1"/>
    </source>
</evidence>